<dbReference type="Pfam" id="PF00293">
    <property type="entry name" value="NUDIX"/>
    <property type="match status" value="1"/>
</dbReference>
<dbReference type="AlphaFoldDB" id="A0A8H6ZTA2"/>
<evidence type="ECO:0000256" key="20">
    <source>
        <dbReference type="ARBA" id="ARBA00048002"/>
    </source>
</evidence>
<dbReference type="VEuPathDB" id="FungiDB:PC9H_006156"/>
<dbReference type="RefSeq" id="XP_036631727.1">
    <property type="nucleotide sequence ID" value="XM_036775708.1"/>
</dbReference>
<sequence>MTPATSPDKLPPGIAGEWVGFTEGGQNPWRILDQTRYYTNTYIVQDGQILLGRKKRGIGLDYYNGFGKDVECPLLLCSSEHCPTGGKVEVGESSKQAARRELEEEAGITAPLDQVGTLLFTKEGVEWTFHIDIYRAEEYEGKIVETEEMCPEWFPVSRIPYDRMWESDGYWLPLVLSKKPFIGRTDFDANNRLQKWWFGHDGGVVSA</sequence>
<comment type="function">
    <text evidence="23">Oxidized purine nucleoside triphosphate hydrolase which is a prominent sanitizer of the oxidized nucleotide pool. Catalyzes the hydrolysis of 2-oxo-dATP (2-hydroxy-dATP) into 2-oxo-dAMP. Also has a significant hydrolase activity toward 2-oxo-ATP, 8-oxo-dGTP and 8-oxo-dATP. Through the hydrolysis of oxidized purine nucleoside triphosphates, prevents their incorporation into DNA and the subsequent transversions A:T to C:G and G:C to T:A. Also catalyzes the hydrolysis of methylated purine nucleoside triphosphate preventing their integration into DNA. Through this antimutagenic activity protects cells from oxidative stress.</text>
</comment>
<dbReference type="PANTHER" id="PTHR43758">
    <property type="entry name" value="7,8-DIHYDRO-8-OXOGUANINE TRIPHOSPHATASE"/>
    <property type="match status" value="1"/>
</dbReference>
<dbReference type="Gene3D" id="3.90.79.10">
    <property type="entry name" value="Nucleoside Triphosphate Pyrophosphohydrolase"/>
    <property type="match status" value="1"/>
</dbReference>
<evidence type="ECO:0000256" key="19">
    <source>
        <dbReference type="ARBA" id="ARBA00032071"/>
    </source>
</evidence>
<accession>A0A8H6ZTA2</accession>
<evidence type="ECO:0000256" key="23">
    <source>
        <dbReference type="ARBA" id="ARBA00053094"/>
    </source>
</evidence>
<evidence type="ECO:0000313" key="25">
    <source>
        <dbReference type="EMBL" id="KAF7430449.1"/>
    </source>
</evidence>
<dbReference type="PANTHER" id="PTHR43758:SF2">
    <property type="entry name" value="OXIDIZED PURINE NUCLEOSIDE TRIPHOSPHATE HYDROLASE"/>
    <property type="match status" value="1"/>
</dbReference>
<keyword evidence="5" id="KW-0479">Metal-binding</keyword>
<comment type="catalytic activity">
    <reaction evidence="11">
        <text>8-oxo-dGTP + H2O = 8-oxo-dGMP + diphosphate + H(+)</text>
        <dbReference type="Rhea" id="RHEA:31575"/>
        <dbReference type="ChEBI" id="CHEBI:15377"/>
        <dbReference type="ChEBI" id="CHEBI:15378"/>
        <dbReference type="ChEBI" id="CHEBI:33019"/>
        <dbReference type="ChEBI" id="CHEBI:63224"/>
        <dbReference type="ChEBI" id="CHEBI:77896"/>
    </reaction>
    <physiologicalReaction direction="left-to-right" evidence="11">
        <dbReference type="Rhea" id="RHEA:31576"/>
    </physiologicalReaction>
</comment>
<dbReference type="GO" id="GO:0008413">
    <property type="term" value="F:8-oxo-7,8-dihydroguanosine triphosphate pyrophosphatase activity"/>
    <property type="evidence" value="ECO:0007669"/>
    <property type="project" value="InterPro"/>
</dbReference>
<evidence type="ECO:0000256" key="14">
    <source>
        <dbReference type="ARBA" id="ARBA00026218"/>
    </source>
</evidence>
<evidence type="ECO:0000259" key="24">
    <source>
        <dbReference type="PROSITE" id="PS51462"/>
    </source>
</evidence>
<comment type="catalytic activity">
    <reaction evidence="21">
        <text>O(6)-methyl-dGTP + H2O = O(6)-methyl-dGMP + diphosphate + H(+)</text>
        <dbReference type="Rhea" id="RHEA:67600"/>
        <dbReference type="ChEBI" id="CHEBI:15377"/>
        <dbReference type="ChEBI" id="CHEBI:15378"/>
        <dbReference type="ChEBI" id="CHEBI:33019"/>
        <dbReference type="ChEBI" id="CHEBI:169974"/>
        <dbReference type="ChEBI" id="CHEBI:169975"/>
    </reaction>
    <physiologicalReaction direction="left-to-right" evidence="21">
        <dbReference type="Rhea" id="RHEA:67601"/>
    </physiologicalReaction>
</comment>
<comment type="catalytic activity">
    <reaction evidence="22">
        <text>N(6)-methyl-dATP + H2O = N(6)-methyl-dAMP + diphosphate + H(+)</text>
        <dbReference type="Rhea" id="RHEA:67604"/>
        <dbReference type="ChEBI" id="CHEBI:15377"/>
        <dbReference type="ChEBI" id="CHEBI:15378"/>
        <dbReference type="ChEBI" id="CHEBI:33019"/>
        <dbReference type="ChEBI" id="CHEBI:169976"/>
        <dbReference type="ChEBI" id="CHEBI:172872"/>
    </reaction>
    <physiologicalReaction direction="left-to-right" evidence="22">
        <dbReference type="Rhea" id="RHEA:67605"/>
    </physiologicalReaction>
</comment>
<dbReference type="OrthoDB" id="447842at2759"/>
<comment type="cofactor">
    <cofactor evidence="1">
        <name>Mg(2+)</name>
        <dbReference type="ChEBI" id="CHEBI:18420"/>
    </cofactor>
</comment>
<evidence type="ECO:0000256" key="18">
    <source>
        <dbReference type="ARBA" id="ARBA00031927"/>
    </source>
</evidence>
<evidence type="ECO:0000256" key="5">
    <source>
        <dbReference type="ARBA" id="ARBA00022723"/>
    </source>
</evidence>
<dbReference type="GO" id="GO:0005634">
    <property type="term" value="C:nucleus"/>
    <property type="evidence" value="ECO:0007669"/>
    <property type="project" value="UniProtKB-SubCell"/>
</dbReference>
<evidence type="ECO:0000256" key="21">
    <source>
        <dbReference type="ARBA" id="ARBA00048894"/>
    </source>
</evidence>
<keyword evidence="8" id="KW-0539">Nucleus</keyword>
<dbReference type="GO" id="GO:0042262">
    <property type="term" value="P:DNA protection"/>
    <property type="evidence" value="ECO:0007669"/>
    <property type="project" value="InterPro"/>
</dbReference>
<evidence type="ECO:0000256" key="1">
    <source>
        <dbReference type="ARBA" id="ARBA00001946"/>
    </source>
</evidence>
<comment type="catalytic activity">
    <reaction evidence="12">
        <text>2-oxo-ATP + H2O = 2-oxo-AMP + diphosphate + H(+)</text>
        <dbReference type="Rhea" id="RHEA:67392"/>
        <dbReference type="ChEBI" id="CHEBI:15377"/>
        <dbReference type="ChEBI" id="CHEBI:15378"/>
        <dbReference type="ChEBI" id="CHEBI:33019"/>
        <dbReference type="ChEBI" id="CHEBI:71395"/>
        <dbReference type="ChEBI" id="CHEBI:172878"/>
    </reaction>
    <physiologicalReaction direction="left-to-right" evidence="12">
        <dbReference type="Rhea" id="RHEA:67393"/>
    </physiologicalReaction>
</comment>
<dbReference type="GO" id="GO:0005737">
    <property type="term" value="C:cytoplasm"/>
    <property type="evidence" value="ECO:0007669"/>
    <property type="project" value="TreeGrafter"/>
</dbReference>
<dbReference type="GO" id="GO:0008828">
    <property type="term" value="F:dATP diphosphatase activity"/>
    <property type="evidence" value="ECO:0007669"/>
    <property type="project" value="UniProtKB-EC"/>
</dbReference>
<evidence type="ECO:0000256" key="3">
    <source>
        <dbReference type="ARBA" id="ARBA00005582"/>
    </source>
</evidence>
<evidence type="ECO:0000256" key="9">
    <source>
        <dbReference type="ARBA" id="ARBA00024448"/>
    </source>
</evidence>
<evidence type="ECO:0000256" key="15">
    <source>
        <dbReference type="ARBA" id="ARBA00029673"/>
    </source>
</evidence>
<dbReference type="CDD" id="cd03427">
    <property type="entry name" value="NUDIX_MTH1_Nudt1"/>
    <property type="match status" value="1"/>
</dbReference>
<evidence type="ECO:0000256" key="6">
    <source>
        <dbReference type="ARBA" id="ARBA00022801"/>
    </source>
</evidence>
<evidence type="ECO:0000256" key="17">
    <source>
        <dbReference type="ARBA" id="ARBA00030682"/>
    </source>
</evidence>
<comment type="caution">
    <text evidence="25">The sequence shown here is derived from an EMBL/GenBank/DDBJ whole genome shotgun (WGS) entry which is preliminary data.</text>
</comment>
<comment type="catalytic activity">
    <reaction evidence="10">
        <text>2-oxo-dATP + H2O = 2-oxo-dAMP + diphosphate + H(+)</text>
        <dbReference type="Rhea" id="RHEA:31583"/>
        <dbReference type="ChEBI" id="CHEBI:15377"/>
        <dbReference type="ChEBI" id="CHEBI:15378"/>
        <dbReference type="ChEBI" id="CHEBI:33019"/>
        <dbReference type="ChEBI" id="CHEBI:63212"/>
        <dbReference type="ChEBI" id="CHEBI:77897"/>
        <dbReference type="EC" id="3.6.1.56"/>
    </reaction>
    <physiologicalReaction direction="left-to-right" evidence="10">
        <dbReference type="Rhea" id="RHEA:31584"/>
    </physiologicalReaction>
</comment>
<evidence type="ECO:0000256" key="12">
    <source>
        <dbReference type="ARBA" id="ARBA00024596"/>
    </source>
</evidence>
<dbReference type="InterPro" id="IPR003563">
    <property type="entry name" value="8ODP"/>
</dbReference>
<comment type="catalytic activity">
    <reaction evidence="20">
        <text>N(6)-methyl-ATP + H2O = N(6)-methyl-AMP + diphosphate + H(+)</text>
        <dbReference type="Rhea" id="RHEA:67608"/>
        <dbReference type="ChEBI" id="CHEBI:15377"/>
        <dbReference type="ChEBI" id="CHEBI:15378"/>
        <dbReference type="ChEBI" id="CHEBI:33019"/>
        <dbReference type="ChEBI" id="CHEBI:144842"/>
        <dbReference type="ChEBI" id="CHEBI:172873"/>
    </reaction>
    <physiologicalReaction direction="left-to-right" evidence="20">
        <dbReference type="Rhea" id="RHEA:67609"/>
    </physiologicalReaction>
</comment>
<feature type="domain" description="Nudix hydrolase" evidence="24">
    <location>
        <begin position="34"/>
        <end position="177"/>
    </location>
</feature>
<evidence type="ECO:0000256" key="4">
    <source>
        <dbReference type="ARBA" id="ARBA00011245"/>
    </source>
</evidence>
<evidence type="ECO:0000256" key="2">
    <source>
        <dbReference type="ARBA" id="ARBA00004123"/>
    </source>
</evidence>
<dbReference type="PRINTS" id="PR01403">
    <property type="entry name" value="8OXTPHPHTASE"/>
</dbReference>
<evidence type="ECO:0000256" key="8">
    <source>
        <dbReference type="ARBA" id="ARBA00023242"/>
    </source>
</evidence>
<comment type="catalytic activity">
    <reaction evidence="9">
        <text>8-oxo-dATP + H2O = 8-oxo-dAMP + diphosphate + H(+)</text>
        <dbReference type="Rhea" id="RHEA:65396"/>
        <dbReference type="ChEBI" id="CHEBI:15377"/>
        <dbReference type="ChEBI" id="CHEBI:15378"/>
        <dbReference type="ChEBI" id="CHEBI:33019"/>
        <dbReference type="ChEBI" id="CHEBI:71361"/>
        <dbReference type="ChEBI" id="CHEBI:172871"/>
    </reaction>
    <physiologicalReaction direction="left-to-right" evidence="9">
        <dbReference type="Rhea" id="RHEA:65397"/>
    </physiologicalReaction>
</comment>
<dbReference type="Proteomes" id="UP000623687">
    <property type="component" value="Unassembled WGS sequence"/>
</dbReference>
<evidence type="ECO:0000256" key="13">
    <source>
        <dbReference type="ARBA" id="ARBA00026103"/>
    </source>
</evidence>
<comment type="subunit">
    <text evidence="4">Monomer.</text>
</comment>
<evidence type="ECO:0000256" key="22">
    <source>
        <dbReference type="ARBA" id="ARBA00049032"/>
    </source>
</evidence>
<dbReference type="EC" id="3.6.1.56" evidence="13"/>
<comment type="similarity">
    <text evidence="3">Belongs to the Nudix hydrolase family.</text>
</comment>
<gene>
    <name evidence="25" type="ORF">PC9H_006156</name>
</gene>
<keyword evidence="7" id="KW-0460">Magnesium</keyword>
<proteinExistence type="inferred from homology"/>
<dbReference type="GO" id="GO:0046872">
    <property type="term" value="F:metal ion binding"/>
    <property type="evidence" value="ECO:0007669"/>
    <property type="project" value="UniProtKB-KW"/>
</dbReference>
<evidence type="ECO:0000256" key="16">
    <source>
        <dbReference type="ARBA" id="ARBA00030634"/>
    </source>
</evidence>
<dbReference type="EMBL" id="JACETU010000004">
    <property type="protein sequence ID" value="KAF7430449.1"/>
    <property type="molecule type" value="Genomic_DNA"/>
</dbReference>
<evidence type="ECO:0000256" key="11">
    <source>
        <dbReference type="ARBA" id="ARBA00024486"/>
    </source>
</evidence>
<evidence type="ECO:0000256" key="10">
    <source>
        <dbReference type="ARBA" id="ARBA00024459"/>
    </source>
</evidence>
<reference evidence="25" key="1">
    <citation type="submission" date="2019-07" db="EMBL/GenBank/DDBJ databases">
        <authorList>
            <person name="Palmer J.M."/>
        </authorList>
    </citation>
    <scope>NUCLEOTIDE SEQUENCE</scope>
    <source>
        <strain evidence="25">PC9</strain>
    </source>
</reference>
<name>A0A8H6ZTA2_PLEOS</name>
<dbReference type="PROSITE" id="PS00893">
    <property type="entry name" value="NUDIX_BOX"/>
    <property type="match status" value="1"/>
</dbReference>
<keyword evidence="6" id="KW-0378">Hydrolase</keyword>
<dbReference type="InterPro" id="IPR015797">
    <property type="entry name" value="NUDIX_hydrolase-like_dom_sf"/>
</dbReference>
<dbReference type="SUPFAM" id="SSF55811">
    <property type="entry name" value="Nudix"/>
    <property type="match status" value="1"/>
</dbReference>
<evidence type="ECO:0000256" key="7">
    <source>
        <dbReference type="ARBA" id="ARBA00022842"/>
    </source>
</evidence>
<organism evidence="25 26">
    <name type="scientific">Pleurotus ostreatus</name>
    <name type="common">Oyster mushroom</name>
    <name type="synonym">White-rot fungus</name>
    <dbReference type="NCBI Taxonomy" id="5322"/>
    <lineage>
        <taxon>Eukaryota</taxon>
        <taxon>Fungi</taxon>
        <taxon>Dikarya</taxon>
        <taxon>Basidiomycota</taxon>
        <taxon>Agaricomycotina</taxon>
        <taxon>Agaricomycetes</taxon>
        <taxon>Agaricomycetidae</taxon>
        <taxon>Agaricales</taxon>
        <taxon>Pleurotineae</taxon>
        <taxon>Pleurotaceae</taxon>
        <taxon>Pleurotus</taxon>
    </lineage>
</organism>
<dbReference type="InterPro" id="IPR000086">
    <property type="entry name" value="NUDIX_hydrolase_dom"/>
</dbReference>
<dbReference type="InterPro" id="IPR020084">
    <property type="entry name" value="NUDIX_hydrolase_CS"/>
</dbReference>
<comment type="subcellular location">
    <subcellularLocation>
        <location evidence="2">Nucleus</location>
    </subcellularLocation>
</comment>
<evidence type="ECO:0000313" key="26">
    <source>
        <dbReference type="Proteomes" id="UP000623687"/>
    </source>
</evidence>
<protein>
    <recommendedName>
        <fullName evidence="14">Oxidized purine nucleoside triphosphate hydrolase</fullName>
        <ecNumber evidence="13">3.6.1.56</ecNumber>
    </recommendedName>
    <alternativeName>
        <fullName evidence="18">2-hydroxy-dATP diphosphatase</fullName>
    </alternativeName>
    <alternativeName>
        <fullName evidence="17">7,8-dihydro-8-oxoguanine triphosphatase</fullName>
    </alternativeName>
    <alternativeName>
        <fullName evidence="16">8-oxo-dGTPase</fullName>
    </alternativeName>
    <alternativeName>
        <fullName evidence="19">Methylated purine nucleoside triphosphate hydrolase</fullName>
    </alternativeName>
    <alternativeName>
        <fullName evidence="15">Nucleoside diphosphate-linked moiety X motif 1</fullName>
    </alternativeName>
</protein>
<dbReference type="PROSITE" id="PS51462">
    <property type="entry name" value="NUDIX"/>
    <property type="match status" value="1"/>
</dbReference>
<keyword evidence="26" id="KW-1185">Reference proteome</keyword>
<dbReference type="GeneID" id="59375974"/>